<evidence type="ECO:0000313" key="2">
    <source>
        <dbReference type="Proteomes" id="UP001642484"/>
    </source>
</evidence>
<proteinExistence type="predicted"/>
<dbReference type="EMBL" id="CAXAMN010007814">
    <property type="protein sequence ID" value="CAK9023020.1"/>
    <property type="molecule type" value="Genomic_DNA"/>
</dbReference>
<name>A0ABP0K8B6_9DINO</name>
<comment type="caution">
    <text evidence="1">The sequence shown here is derived from an EMBL/GenBank/DDBJ whole genome shotgun (WGS) entry which is preliminary data.</text>
</comment>
<protein>
    <submittedName>
        <fullName evidence="1">Uncharacterized protein</fullName>
    </submittedName>
</protein>
<accession>A0ABP0K8B6</accession>
<sequence>MLFQPVLWPQAIRCRSFTSSLHRHLLLACERPQVDCVEWPTGLKDWSQLQAQAERVAAWPSHPLKALERLALAEGLVAQAAGVLNLCTEQCGQHLCTFYEDLASGQAALRPRHLAHPPAPALVACTSHLDTALPVVVHHATALLLAGHVVAVAAQGRALEALKAATAGFPEDLLSTMPLGPLATLPRLRTLRSVGPSPVQLWQDRAPPGDFGGDGPARHGMARAADPLTLSDCHDNSIAACQRAESISLEFGLTWSEEVTSLADLLPVASRPNAVDLEMQRFLHLLWAVREPLGPEQVALAPSHKHVLLTFCGSTLPEDLVKLALTSAMSPFHERITLHAVGLGARGLGREPLKSFCKVVQSGRMAWEVKEHKDWATFLDWLPLQEGINLFSLLRNLEPEVKRRCASTGGAAWVQLGSDPVDRLRRWTEVVPADDVENRRLQT</sequence>
<reference evidence="1 2" key="1">
    <citation type="submission" date="2024-02" db="EMBL/GenBank/DDBJ databases">
        <authorList>
            <person name="Chen Y."/>
            <person name="Shah S."/>
            <person name="Dougan E. K."/>
            <person name="Thang M."/>
            <person name="Chan C."/>
        </authorList>
    </citation>
    <scope>NUCLEOTIDE SEQUENCE [LARGE SCALE GENOMIC DNA]</scope>
</reference>
<dbReference type="Proteomes" id="UP001642484">
    <property type="component" value="Unassembled WGS sequence"/>
</dbReference>
<gene>
    <name evidence="1" type="ORF">CCMP2556_LOCUS15077</name>
</gene>
<evidence type="ECO:0000313" key="1">
    <source>
        <dbReference type="EMBL" id="CAK9023020.1"/>
    </source>
</evidence>
<organism evidence="1 2">
    <name type="scientific">Durusdinium trenchii</name>
    <dbReference type="NCBI Taxonomy" id="1381693"/>
    <lineage>
        <taxon>Eukaryota</taxon>
        <taxon>Sar</taxon>
        <taxon>Alveolata</taxon>
        <taxon>Dinophyceae</taxon>
        <taxon>Suessiales</taxon>
        <taxon>Symbiodiniaceae</taxon>
        <taxon>Durusdinium</taxon>
    </lineage>
</organism>
<keyword evidence="2" id="KW-1185">Reference proteome</keyword>